<protein>
    <submittedName>
        <fullName evidence="2">Phosphate ABC transporter substrate-binding protein (PhoT family)</fullName>
    </submittedName>
</protein>
<comment type="caution">
    <text evidence="2">The sequence shown here is derived from an EMBL/GenBank/DDBJ whole genome shotgun (WGS) entry which is preliminary data.</text>
</comment>
<dbReference type="AlphaFoldDB" id="A0A561R8V6"/>
<dbReference type="Gene3D" id="3.40.190.10">
    <property type="entry name" value="Periplasmic binding protein-like II"/>
    <property type="match status" value="2"/>
</dbReference>
<dbReference type="SUPFAM" id="SSF53850">
    <property type="entry name" value="Periplasmic binding protein-like II"/>
    <property type="match status" value="1"/>
</dbReference>
<dbReference type="RefSeq" id="WP_145632885.1">
    <property type="nucleotide sequence ID" value="NZ_VIWP01000001.1"/>
</dbReference>
<dbReference type="Proteomes" id="UP000320653">
    <property type="component" value="Unassembled WGS sequence"/>
</dbReference>
<proteinExistence type="predicted"/>
<evidence type="ECO:0000313" key="2">
    <source>
        <dbReference type="EMBL" id="TWF59039.1"/>
    </source>
</evidence>
<gene>
    <name evidence="2" type="ORF">FHW37_101843</name>
</gene>
<feature type="region of interest" description="Disordered" evidence="1">
    <location>
        <begin position="1"/>
        <end position="28"/>
    </location>
</feature>
<name>A0A561R8V6_9HYPH</name>
<dbReference type="PANTHER" id="PTHR30570:SF6">
    <property type="entry name" value="PHOSPHATE-BINDING PROTEIN PSTS"/>
    <property type="match status" value="1"/>
</dbReference>
<sequence>MEHVAPSLARPQEPWTARPVDPRIPRYEPRPISMPAAAGWLTGKNKARISGSDHGSWIVERCCEAFGALHPGVAFDVDLRGTPSAMAFLMSGKSMLSVMGREITPVETVPYRKLIGAPPVAIRVAHTAEETSQHLATSLAVYVHRSNPLMRITVSQLSKIFSVGNPDGDYSRWGQLGLGGEWMRRQIHPIGTPEYTGFGTYMQAHHLQGRPLSPFYERYVGTDDVLSRLSNDPAGVAVAAIGRETADLKLLPIAVDEGGFYSEGSTSDVQNDLYAFGRFLNFYVPQRMGEPVDPFTAEYLRYVLSYEGQCILAEQPGGYIPLRPDEITTERVKLDHILGSGSN</sequence>
<accession>A0A561R8V6</accession>
<evidence type="ECO:0000256" key="1">
    <source>
        <dbReference type="SAM" id="MobiDB-lite"/>
    </source>
</evidence>
<reference evidence="2 3" key="1">
    <citation type="submission" date="2019-06" db="EMBL/GenBank/DDBJ databases">
        <title>Sorghum-associated microbial communities from plants grown in Nebraska, USA.</title>
        <authorList>
            <person name="Schachtman D."/>
        </authorList>
    </citation>
    <scope>NUCLEOTIDE SEQUENCE [LARGE SCALE GENOMIC DNA]</scope>
    <source>
        <strain evidence="2 3">1225</strain>
    </source>
</reference>
<organism evidence="2 3">
    <name type="scientific">Neorhizobium alkalisoli</name>
    <dbReference type="NCBI Taxonomy" id="528178"/>
    <lineage>
        <taxon>Bacteria</taxon>
        <taxon>Pseudomonadati</taxon>
        <taxon>Pseudomonadota</taxon>
        <taxon>Alphaproteobacteria</taxon>
        <taxon>Hyphomicrobiales</taxon>
        <taxon>Rhizobiaceae</taxon>
        <taxon>Rhizobium/Agrobacterium group</taxon>
        <taxon>Neorhizobium</taxon>
    </lineage>
</organism>
<dbReference type="InterPro" id="IPR050811">
    <property type="entry name" value="Phosphate_ABC_transporter"/>
</dbReference>
<dbReference type="PANTHER" id="PTHR30570">
    <property type="entry name" value="PERIPLASMIC PHOSPHATE BINDING COMPONENT OF PHOSPHATE ABC TRANSPORTER"/>
    <property type="match status" value="1"/>
</dbReference>
<dbReference type="EMBL" id="VIWP01000001">
    <property type="protein sequence ID" value="TWF59039.1"/>
    <property type="molecule type" value="Genomic_DNA"/>
</dbReference>
<evidence type="ECO:0000313" key="3">
    <source>
        <dbReference type="Proteomes" id="UP000320653"/>
    </source>
</evidence>
<dbReference type="OrthoDB" id="9783488at2"/>
<keyword evidence="3" id="KW-1185">Reference proteome</keyword>